<dbReference type="KEGG" id="bmic:BmR1_04g07530"/>
<proteinExistence type="predicted"/>
<evidence type="ECO:0000313" key="3">
    <source>
        <dbReference type="Proteomes" id="UP000002899"/>
    </source>
</evidence>
<evidence type="ECO:0008006" key="4">
    <source>
        <dbReference type="Google" id="ProtNLM"/>
    </source>
</evidence>
<sequence>MAGDNEPEEQEKDAEKVASYHKHNVKNDLNKKINDVSEKPTGESEYKLTENDKEKQFKDGKGDEKEKSAPETSEKEECELKSMKRVLPDSSLLNGTNTFETPFSSIAKKVTEDSFFSRIETNRSGKFEGSFESENDKPKGNQYTIVNTSAFGNDDVPLYEGKCAKIAVFKTGEIREWGQSTMTRFNIIRNEKSGVHRLVCFQTGTGRLQLNTEINDNMKIQKIRDKIIIFMGRDTKNQSILVPYKMSFPDKCSRDSFHDKLLSYSNGH</sequence>
<keyword evidence="3" id="KW-1185">Reference proteome</keyword>
<dbReference type="SUPFAM" id="SSF50729">
    <property type="entry name" value="PH domain-like"/>
    <property type="match status" value="1"/>
</dbReference>
<organism evidence="2 3">
    <name type="scientific">Babesia microti (strain RI)</name>
    <dbReference type="NCBI Taxonomy" id="1133968"/>
    <lineage>
        <taxon>Eukaryota</taxon>
        <taxon>Sar</taxon>
        <taxon>Alveolata</taxon>
        <taxon>Apicomplexa</taxon>
        <taxon>Aconoidasida</taxon>
        <taxon>Piroplasmida</taxon>
        <taxon>Babesiidae</taxon>
        <taxon>Babesia</taxon>
    </lineage>
</organism>
<dbReference type="OrthoDB" id="361958at2759"/>
<dbReference type="EMBL" id="LN871599">
    <property type="protein sequence ID" value="SIO73748.1"/>
    <property type="molecule type" value="Genomic_DNA"/>
</dbReference>
<dbReference type="InterPro" id="IPR011993">
    <property type="entry name" value="PH-like_dom_sf"/>
</dbReference>
<protein>
    <recommendedName>
        <fullName evidence="4">RanBD1 domain-containing protein</fullName>
    </recommendedName>
</protein>
<feature type="compositionally biased region" description="Acidic residues" evidence="1">
    <location>
        <begin position="1"/>
        <end position="12"/>
    </location>
</feature>
<dbReference type="Gene3D" id="2.30.29.30">
    <property type="entry name" value="Pleckstrin-homology domain (PH domain)/Phosphotyrosine-binding domain (PTB)"/>
    <property type="match status" value="1"/>
</dbReference>
<dbReference type="RefSeq" id="XP_021337811.1">
    <property type="nucleotide sequence ID" value="XM_021482606.1"/>
</dbReference>
<reference evidence="2 3" key="3">
    <citation type="journal article" date="2016" name="Sci. Rep.">
        <title>Genome-wide diversity and gene expression profiling of Babesia microti isolates identify polymorphic genes that mediate host-pathogen interactions.</title>
        <authorList>
            <person name="Silva J.C."/>
            <person name="Cornillot E."/>
            <person name="McCracken C."/>
            <person name="Usmani-Brown S."/>
            <person name="Dwivedi A."/>
            <person name="Ifeonu O.O."/>
            <person name="Crabtree J."/>
            <person name="Gotia H.T."/>
            <person name="Virji A.Z."/>
            <person name="Reynes C."/>
            <person name="Colinge J."/>
            <person name="Kumar V."/>
            <person name="Lawres L."/>
            <person name="Pazzi J.E."/>
            <person name="Pablo J.V."/>
            <person name="Hung C."/>
            <person name="Brancato J."/>
            <person name="Kumari P."/>
            <person name="Orvis J."/>
            <person name="Tretina K."/>
            <person name="Chibucos M."/>
            <person name="Ott S."/>
            <person name="Sadzewicz L."/>
            <person name="Sengamalay N."/>
            <person name="Shetty A.C."/>
            <person name="Su Q."/>
            <person name="Tallon L."/>
            <person name="Fraser C.M."/>
            <person name="Frutos R."/>
            <person name="Molina D.M."/>
            <person name="Krause P.J."/>
            <person name="Ben Mamoun C."/>
        </authorList>
    </citation>
    <scope>NUCLEOTIDE SEQUENCE [LARGE SCALE GENOMIC DNA]</scope>
    <source>
        <strain evidence="2 3">RI</strain>
    </source>
</reference>
<reference evidence="2 3" key="2">
    <citation type="journal article" date="2013" name="PLoS ONE">
        <title>Whole genome mapping and re-organization of the nuclear and mitochondrial genomes of Babesia microti isolates.</title>
        <authorList>
            <person name="Cornillot E."/>
            <person name="Dassouli A."/>
            <person name="Garg A."/>
            <person name="Pachikara N."/>
            <person name="Randazzo S."/>
            <person name="Depoix D."/>
            <person name="Carcy B."/>
            <person name="Delbecq S."/>
            <person name="Frutos R."/>
            <person name="Silva J.C."/>
            <person name="Sutton R."/>
            <person name="Krause P.J."/>
            <person name="Mamoun C.B."/>
        </authorList>
    </citation>
    <scope>NUCLEOTIDE SEQUENCE [LARGE SCALE GENOMIC DNA]</scope>
    <source>
        <strain evidence="2 3">RI</strain>
    </source>
</reference>
<dbReference type="GeneID" id="24426148"/>
<accession>A0A1N6LY02</accession>
<feature type="region of interest" description="Disordered" evidence="1">
    <location>
        <begin position="1"/>
        <end position="82"/>
    </location>
</feature>
<feature type="compositionally biased region" description="Basic and acidic residues" evidence="1">
    <location>
        <begin position="25"/>
        <end position="82"/>
    </location>
</feature>
<name>A0A1N6LY02_BABMR</name>
<dbReference type="VEuPathDB" id="PiroplasmaDB:BmR1_04g07530"/>
<evidence type="ECO:0000256" key="1">
    <source>
        <dbReference type="SAM" id="MobiDB-lite"/>
    </source>
</evidence>
<dbReference type="Proteomes" id="UP000002899">
    <property type="component" value="Chromosome IV"/>
</dbReference>
<reference evidence="2 3" key="1">
    <citation type="journal article" date="2012" name="Nucleic Acids Res.">
        <title>Sequencing of the smallest Apicomplexan genome from the human pathogen Babesia microti.</title>
        <authorList>
            <person name="Cornillot E."/>
            <person name="Hadj-Kaddour K."/>
            <person name="Dassouli A."/>
            <person name="Noel B."/>
            <person name="Ranwez V."/>
            <person name="Vacherie B."/>
            <person name="Augagneur Y."/>
            <person name="Bres V."/>
            <person name="Duclos A."/>
            <person name="Randazzo S."/>
            <person name="Carcy B."/>
            <person name="Debierre-Grockiego F."/>
            <person name="Delbecq S."/>
            <person name="Moubri-Menage K."/>
            <person name="Shams-Eldin H."/>
            <person name="Usmani-Brown S."/>
            <person name="Bringaud F."/>
            <person name="Wincker P."/>
            <person name="Vivares C.P."/>
            <person name="Schwarz R.T."/>
            <person name="Schetters T.P."/>
            <person name="Krause P.J."/>
            <person name="Gorenflot A."/>
            <person name="Berry V."/>
            <person name="Barbe V."/>
            <person name="Ben Mamoun C."/>
        </authorList>
    </citation>
    <scope>NUCLEOTIDE SEQUENCE [LARGE SCALE GENOMIC DNA]</scope>
    <source>
        <strain evidence="2 3">RI</strain>
    </source>
</reference>
<dbReference type="AlphaFoldDB" id="A0A1N6LY02"/>
<evidence type="ECO:0000313" key="2">
    <source>
        <dbReference type="EMBL" id="SIO73748.1"/>
    </source>
</evidence>